<dbReference type="Pfam" id="PF07833">
    <property type="entry name" value="Cu_amine_oxidN1"/>
    <property type="match status" value="1"/>
</dbReference>
<dbReference type="STRING" id="1121421.SAMN02745123_01783"/>
<feature type="signal peptide" evidence="2">
    <location>
        <begin position="1"/>
        <end position="22"/>
    </location>
</feature>
<dbReference type="InterPro" id="IPR012854">
    <property type="entry name" value="Cu_amine_oxidase-like_N"/>
</dbReference>
<evidence type="ECO:0000259" key="3">
    <source>
        <dbReference type="Pfam" id="PF07833"/>
    </source>
</evidence>
<keyword evidence="2" id="KW-0732">Signal</keyword>
<evidence type="ECO:0000313" key="4">
    <source>
        <dbReference type="EMBL" id="SHK42004.1"/>
    </source>
</evidence>
<name>A0A1M6SB71_9FIRM</name>
<dbReference type="SUPFAM" id="SSF55383">
    <property type="entry name" value="Copper amine oxidase, domain N"/>
    <property type="match status" value="1"/>
</dbReference>
<dbReference type="Proteomes" id="UP000183997">
    <property type="component" value="Unassembled WGS sequence"/>
</dbReference>
<protein>
    <submittedName>
        <fullName evidence="4">Copper amine oxidase N-terminal domain-containing protein</fullName>
    </submittedName>
</protein>
<dbReference type="InterPro" id="IPR036582">
    <property type="entry name" value="Mao_N_sf"/>
</dbReference>
<organism evidence="4 5">
    <name type="scientific">Desulforamulus aeronauticus DSM 10349</name>
    <dbReference type="NCBI Taxonomy" id="1121421"/>
    <lineage>
        <taxon>Bacteria</taxon>
        <taxon>Bacillati</taxon>
        <taxon>Bacillota</taxon>
        <taxon>Clostridia</taxon>
        <taxon>Eubacteriales</taxon>
        <taxon>Peptococcaceae</taxon>
        <taxon>Desulforamulus</taxon>
    </lineage>
</organism>
<feature type="compositionally biased region" description="Polar residues" evidence="1">
    <location>
        <begin position="155"/>
        <end position="166"/>
    </location>
</feature>
<evidence type="ECO:0000313" key="5">
    <source>
        <dbReference type="Proteomes" id="UP000183997"/>
    </source>
</evidence>
<gene>
    <name evidence="4" type="ORF">SAMN02745123_01783</name>
</gene>
<reference evidence="5" key="1">
    <citation type="submission" date="2016-11" db="EMBL/GenBank/DDBJ databases">
        <authorList>
            <person name="Varghese N."/>
            <person name="Submissions S."/>
        </authorList>
    </citation>
    <scope>NUCLEOTIDE SEQUENCE [LARGE SCALE GENOMIC DNA]</scope>
    <source>
        <strain evidence="5">DSM 10349</strain>
    </source>
</reference>
<dbReference type="EMBL" id="FRAR01000013">
    <property type="protein sequence ID" value="SHK42004.1"/>
    <property type="molecule type" value="Genomic_DNA"/>
</dbReference>
<feature type="chain" id="PRO_5039662393" evidence="2">
    <location>
        <begin position="23"/>
        <end position="269"/>
    </location>
</feature>
<evidence type="ECO:0000256" key="2">
    <source>
        <dbReference type="SAM" id="SignalP"/>
    </source>
</evidence>
<feature type="domain" description="Copper amine oxidase-like N-terminal" evidence="3">
    <location>
        <begin position="33"/>
        <end position="139"/>
    </location>
</feature>
<evidence type="ECO:0000256" key="1">
    <source>
        <dbReference type="SAM" id="MobiDB-lite"/>
    </source>
</evidence>
<accession>A0A1M6SB71</accession>
<keyword evidence="5" id="KW-1185">Reference proteome</keyword>
<proteinExistence type="predicted"/>
<sequence length="269" mass="29448">MKKQLVTVMLSALLLSTCPYNSFGEISNIKLIVNGKQIVSQEQPRVITGRTVVPLRAIAEALGTEVEWDDVNQSIKITKDNKEIKLFLNKSSAIIDGQNIVIDSPPIIINGVTFLPLRFLSEALGAEVKWNAENNTVIIEGQSDDDTNVPDSVKNWNSGTTTISSDSKNKANATDNKTKRHETWNSKEVNGDVKIEADKVIDIKGNVKINGDLYVYGTIKNHGNLKVTGAIHLSSLGWDDNEENGSICMLSNQSIQVGKDVGNIVFDIN</sequence>
<dbReference type="OrthoDB" id="268113at2"/>
<dbReference type="RefSeq" id="WP_072913266.1">
    <property type="nucleotide sequence ID" value="NZ_FRAR01000013.1"/>
</dbReference>
<dbReference type="Gene3D" id="3.30.457.10">
    <property type="entry name" value="Copper amine oxidase-like, N-terminal domain"/>
    <property type="match status" value="1"/>
</dbReference>
<feature type="region of interest" description="Disordered" evidence="1">
    <location>
        <begin position="155"/>
        <end position="179"/>
    </location>
</feature>
<dbReference type="AlphaFoldDB" id="A0A1M6SB71"/>